<feature type="compositionally biased region" description="Basic and acidic residues" evidence="1">
    <location>
        <begin position="740"/>
        <end position="750"/>
    </location>
</feature>
<dbReference type="EMBL" id="CAXAMN010026683">
    <property type="protein sequence ID" value="CAK9104918.1"/>
    <property type="molecule type" value="Genomic_DNA"/>
</dbReference>
<dbReference type="InterPro" id="IPR009091">
    <property type="entry name" value="RCC1/BLIP-II"/>
</dbReference>
<dbReference type="Gene3D" id="2.130.10.30">
    <property type="entry name" value="Regulator of chromosome condensation 1/beta-lactamase-inhibitor protein II"/>
    <property type="match status" value="2"/>
</dbReference>
<dbReference type="SUPFAM" id="SSF48371">
    <property type="entry name" value="ARM repeat"/>
    <property type="match status" value="1"/>
</dbReference>
<protein>
    <submittedName>
        <fullName evidence="2">Uncharacterized protein</fullName>
    </submittedName>
</protein>
<feature type="region of interest" description="Disordered" evidence="1">
    <location>
        <begin position="1109"/>
        <end position="1189"/>
    </location>
</feature>
<dbReference type="Gene3D" id="1.25.10.10">
    <property type="entry name" value="Leucine-rich Repeat Variant"/>
    <property type="match status" value="1"/>
</dbReference>
<feature type="compositionally biased region" description="Basic and acidic residues" evidence="1">
    <location>
        <begin position="855"/>
        <end position="874"/>
    </location>
</feature>
<dbReference type="Proteomes" id="UP001642484">
    <property type="component" value="Unassembled WGS sequence"/>
</dbReference>
<feature type="compositionally biased region" description="Pro residues" evidence="1">
    <location>
        <begin position="12"/>
        <end position="23"/>
    </location>
</feature>
<organism evidence="2 3">
    <name type="scientific">Durusdinium trenchii</name>
    <dbReference type="NCBI Taxonomy" id="1381693"/>
    <lineage>
        <taxon>Eukaryota</taxon>
        <taxon>Sar</taxon>
        <taxon>Alveolata</taxon>
        <taxon>Dinophyceae</taxon>
        <taxon>Suessiales</taxon>
        <taxon>Symbiodiniaceae</taxon>
        <taxon>Durusdinium</taxon>
    </lineage>
</organism>
<feature type="compositionally biased region" description="Acidic residues" evidence="1">
    <location>
        <begin position="1119"/>
        <end position="1146"/>
    </location>
</feature>
<gene>
    <name evidence="2" type="ORF">CCMP2556_LOCUS49143</name>
</gene>
<feature type="compositionally biased region" description="Polar residues" evidence="1">
    <location>
        <begin position="211"/>
        <end position="221"/>
    </location>
</feature>
<feature type="region of interest" description="Disordered" evidence="1">
    <location>
        <begin position="905"/>
        <end position="945"/>
    </location>
</feature>
<comment type="caution">
    <text evidence="2">The sequence shown here is derived from an EMBL/GenBank/DDBJ whole genome shotgun (WGS) entry which is preliminary data.</text>
</comment>
<evidence type="ECO:0000256" key="1">
    <source>
        <dbReference type="SAM" id="MobiDB-lite"/>
    </source>
</evidence>
<proteinExistence type="predicted"/>
<feature type="compositionally biased region" description="Basic residues" evidence="1">
    <location>
        <begin position="223"/>
        <end position="236"/>
    </location>
</feature>
<dbReference type="PANTHER" id="PTHR45982">
    <property type="entry name" value="REGULATOR OF CHROMOSOME CONDENSATION"/>
    <property type="match status" value="1"/>
</dbReference>
<name>A0ABP0RYP0_9DINO</name>
<feature type="compositionally biased region" description="Low complexity" evidence="1">
    <location>
        <begin position="237"/>
        <end position="256"/>
    </location>
</feature>
<dbReference type="InterPro" id="IPR051553">
    <property type="entry name" value="Ran_GTPase-activating"/>
</dbReference>
<dbReference type="InterPro" id="IPR016024">
    <property type="entry name" value="ARM-type_fold"/>
</dbReference>
<accession>A0ABP0RYP0</accession>
<feature type="region of interest" description="Disordered" evidence="1">
    <location>
        <begin position="740"/>
        <end position="762"/>
    </location>
</feature>
<reference evidence="2 3" key="1">
    <citation type="submission" date="2024-02" db="EMBL/GenBank/DDBJ databases">
        <authorList>
            <person name="Chen Y."/>
            <person name="Shah S."/>
            <person name="Dougan E. K."/>
            <person name="Thang M."/>
            <person name="Chan C."/>
        </authorList>
    </citation>
    <scope>NUCLEOTIDE SEQUENCE [LARGE SCALE GENOMIC DNA]</scope>
</reference>
<feature type="compositionally biased region" description="Basic and acidic residues" evidence="1">
    <location>
        <begin position="910"/>
        <end position="931"/>
    </location>
</feature>
<feature type="compositionally biased region" description="Low complexity" evidence="1">
    <location>
        <begin position="1"/>
        <end position="11"/>
    </location>
</feature>
<sequence length="1189" mass="127814">MPRGRAPAVVLAPPPPPSKPPPAVATLPKSEVPKVRFDFGYDDIEGGNLLGKLLGSLQEDRLSVAEAVRALEADLRGQAPQSAASSNLKVDRAKPCQRCEVLLLQLDALAQSMVGLAGAAFRWSLEVATGVSTEDREMLWKALMSYMQPCAHVDARIASTSEDLLKAVTKAVTPDELLGSLAQQRLEQKRAQPKGAATAPQAKVKAKAEPKSSSAQPQSAKTGPKRSSTRSSRRTSKSSAATSKTSSRSSSRSSSSGSDYSLGAQRWELQTEGEGQTEGLAWRTWVEHCSMELGKVLWQDLAVRVAALLAVEELCTEERCRTRKAVRQVAQLYADAEEEVRRTAQRVMCSIGRERRCAIDALTQVLTSPNEKVPLRGLRGVRCSGVFDGEVRIFRSMRKMRALSLAAETFRSVVGRLEQRAMARTMRLVRRSSNTGLGVRLRSLLSAAGKLLTDTNKSLKEEGLQNEDTVTAVPESATTAAGSVPFVASSRHGEGCAWRRSDGTVVTWGSHVFWDQATAGTDEVLQDLVAVQQTASPLLAFAGLKRDGSIVSWGHEDCVPSPEEQAQLAVPGAFRCIQSTDRHFCALRADGRGVFFWGHHAPENEPMDLGDRSIKEIQANGRAFAALLSDGSVKVWGEDSCGGHLPCDIERQLKKAEAPVVAIQANDRAFAAILKNGEVVTWGDVDHGGCTLNEMAKDAAEPPPGAAVAVAATRGAFAVLRSDGGVQCRGRARTWRKNKWSREMRKEGRAKSKKACTKGGGLDDEVSDIEDCNPYGDKTDLLKKVPKAYAGGKNERNDSTACNKSQIKECKGDVKECPVGKNGTNDSTDCGDSKQKASTGGSKECVVHKTTGTKDSAECDNSKQKDSKGGSKDCAVDKNGDYTDDTNPHIGSLKPTCGGKPCAIPMQGSRNREPEVETRKKVCKKDKDKGKGSCSPVLYSDSDAEEDGPLDMAELACSVTGSVVALQATHEAFAALRDDGSVVCWGLKAYGGDCSEVELKDVKAIQATSRAFAALRKDGSVVVWGHKRTGGELREDVRKQLQNVKEIQANDEAFAALLGDGTVITWGDEEYGGDSSSVQPLRNVHALAAVDGGFVALAAEDQIVTWGDCQLGPKSEKEVDQEEGEEEPVEEDELMEESEEADEEDQQDPKVPIMQQTSEPPAPKQPAAPHEEAPKRLRLRLGGRSSAAS</sequence>
<dbReference type="PANTHER" id="PTHR45982:SF1">
    <property type="entry name" value="REGULATOR OF CHROMOSOME CONDENSATION"/>
    <property type="match status" value="1"/>
</dbReference>
<evidence type="ECO:0000313" key="3">
    <source>
        <dbReference type="Proteomes" id="UP001642484"/>
    </source>
</evidence>
<feature type="region of interest" description="Disordered" evidence="1">
    <location>
        <begin position="1"/>
        <end position="27"/>
    </location>
</feature>
<dbReference type="InterPro" id="IPR011989">
    <property type="entry name" value="ARM-like"/>
</dbReference>
<evidence type="ECO:0000313" key="2">
    <source>
        <dbReference type="EMBL" id="CAK9104918.1"/>
    </source>
</evidence>
<feature type="compositionally biased region" description="Polar residues" evidence="1">
    <location>
        <begin position="825"/>
        <end position="841"/>
    </location>
</feature>
<feature type="region of interest" description="Disordered" evidence="1">
    <location>
        <begin position="825"/>
        <end position="874"/>
    </location>
</feature>
<keyword evidence="3" id="KW-1185">Reference proteome</keyword>
<feature type="region of interest" description="Disordered" evidence="1">
    <location>
        <begin position="187"/>
        <end position="260"/>
    </location>
</feature>
<dbReference type="SUPFAM" id="SSF50985">
    <property type="entry name" value="RCC1/BLIP-II"/>
    <property type="match status" value="2"/>
</dbReference>